<feature type="compositionally biased region" description="Polar residues" evidence="1">
    <location>
        <begin position="1430"/>
        <end position="1446"/>
    </location>
</feature>
<feature type="compositionally biased region" description="Polar residues" evidence="1">
    <location>
        <begin position="2195"/>
        <end position="2212"/>
    </location>
</feature>
<feature type="compositionally biased region" description="Low complexity" evidence="1">
    <location>
        <begin position="2180"/>
        <end position="2194"/>
    </location>
</feature>
<keyword evidence="3" id="KW-1185">Reference proteome</keyword>
<feature type="compositionally biased region" description="Low complexity" evidence="1">
    <location>
        <begin position="1613"/>
        <end position="1676"/>
    </location>
</feature>
<feature type="compositionally biased region" description="Low complexity" evidence="1">
    <location>
        <begin position="384"/>
        <end position="395"/>
    </location>
</feature>
<feature type="compositionally biased region" description="Polar residues" evidence="1">
    <location>
        <begin position="575"/>
        <end position="601"/>
    </location>
</feature>
<feature type="compositionally biased region" description="Low complexity" evidence="1">
    <location>
        <begin position="1696"/>
        <end position="1711"/>
    </location>
</feature>
<feature type="compositionally biased region" description="Low complexity" evidence="1">
    <location>
        <begin position="2439"/>
        <end position="2462"/>
    </location>
</feature>
<feature type="compositionally biased region" description="Basic and acidic residues" evidence="1">
    <location>
        <begin position="1902"/>
        <end position="1913"/>
    </location>
</feature>
<feature type="compositionally biased region" description="Low complexity" evidence="1">
    <location>
        <begin position="1281"/>
        <end position="1298"/>
    </location>
</feature>
<name>A0A0N4YVV2_NIPBR</name>
<feature type="compositionally biased region" description="Low complexity" evidence="1">
    <location>
        <begin position="991"/>
        <end position="1018"/>
    </location>
</feature>
<feature type="compositionally biased region" description="Polar residues" evidence="1">
    <location>
        <begin position="1090"/>
        <end position="1113"/>
    </location>
</feature>
<feature type="compositionally biased region" description="Polar residues" evidence="1">
    <location>
        <begin position="1258"/>
        <end position="1267"/>
    </location>
</feature>
<feature type="compositionally biased region" description="Polar residues" evidence="1">
    <location>
        <begin position="302"/>
        <end position="343"/>
    </location>
</feature>
<feature type="compositionally biased region" description="Low complexity" evidence="1">
    <location>
        <begin position="1239"/>
        <end position="1257"/>
    </location>
</feature>
<feature type="compositionally biased region" description="Polar residues" evidence="1">
    <location>
        <begin position="1347"/>
        <end position="1373"/>
    </location>
</feature>
<evidence type="ECO:0000313" key="2">
    <source>
        <dbReference type="EMBL" id="VDL85121.1"/>
    </source>
</evidence>
<feature type="region of interest" description="Disordered" evidence="1">
    <location>
        <begin position="25"/>
        <end position="54"/>
    </location>
</feature>
<feature type="compositionally biased region" description="Basic and acidic residues" evidence="1">
    <location>
        <begin position="1492"/>
        <end position="1503"/>
    </location>
</feature>
<feature type="compositionally biased region" description="Low complexity" evidence="1">
    <location>
        <begin position="1136"/>
        <end position="1167"/>
    </location>
</feature>
<feature type="compositionally biased region" description="Polar residues" evidence="1">
    <location>
        <begin position="784"/>
        <end position="811"/>
    </location>
</feature>
<feature type="compositionally biased region" description="Low complexity" evidence="1">
    <location>
        <begin position="407"/>
        <end position="441"/>
    </location>
</feature>
<feature type="compositionally biased region" description="Low complexity" evidence="1">
    <location>
        <begin position="278"/>
        <end position="292"/>
    </location>
</feature>
<sequence>MISTLYIVLNEHLAPFCHKTTEYSATTSTSSTSSPSVSTTTVTSSSLSSRPNDTIVEKDEKEVVKPIDGDSKTVSTTVPPTGRTSSAPTGKQITDEAVTVTFQPSTSEASPSPSLALTTDRGGAHHTTVTVPSSTIIGHTLEHRFSTNSPESDSDSPSTVSGITEISQTTPLITTDNQTVGGDEVKLSTTSVDTNPSETTYSTHNARFSTANPTVEVTQDTSSTVLPELATSTASADEFTFSSTDGTELTTEEEFLPSQVFQRESTTRSSPTLPSNITQPSPTSASTTPNPSVSREAFGTTGEASYESTESPKFGTSSTQKATTDGSTEVTSFSETPEFTSDKPSGGDTLPTSAVPSFESSTPSDELLQLSSTGSGSPVTFDISLSSSTEPSSGSDQPTSKEETSRETSSSSPSTTSRTSGLGSTGSKDSSEPLESTTSTLFEGTRSFDRTTLPSSSESPSLSSSIGSTRKPEGELTTESSGEPDDSSTFPAGITTAKHMKMPPITSSTDSATEEGTTGPTESPSSGFTPSVAERASTKEASTSSAPSETEGTPRSELTSTGGEIPESSREPSAVTVTEPWSSSQPPTSPIHSSVTASTGSAEVRTTGAAFGSSTVTSDDGTPKKATSTPAIPGSGETSESSTQTASSGSTGVQSTSEPLTSPSPSTTSAPTSADNSFTETVPTPSASTSGVDTTASTGKAETSKEPEDTSSSLPPTRSTETDDIESSGTETTPSMITNSWTGTLSPVDTTQSPHDLDSKETSTTGKPLPEETTTTPEETTTTSGDNISSGTVTSEVFWRSSVSPDGNVSEPTTVSGGTSSPTGPTDRIRVTDAVQEPSRSAGPTDSDEETTVGTQTTTQTVTVTGALSREVDRSEATTSRSGLDVTATTSGASRVTVDGDIVAPKVTPTVGDKIIPSSSEVTSPPQDTTSGGHGASSAPTPSEVPTTGDHSTSVPDEDTSTPSSSAGSSPGSPVDVSSPIPGNTTDEGSVESTETAATTGTPEGISITGISTSSKSTQEGLDQTTEPAASSPEATTDFKVPPVKDSSREPQGGTGSSLTSPFPSSESTWAAESTTVSEISSRGVMMPSYSISTEVTDGTTTHMTVSGGTSSEESFRTAAPTRASEDVTTGELDTKGTSPSSTEPTTGEPSSVTSTSTPKTGTDSSGEVLVTKTTIPFTAPSRESEATTDSSMVTTSEGDLGSSSSTVGSIISSPTPSGSGESESTPDSSSGATVDQRTSSSFSSTQSSIETSESTTLPSQSSTPHGRSSPRRVDGEVTQPSRSPSISISTSGSSVPPDNTEETEATTIESSGFGDFTGEHMESSTGITGVSPSSTTLPADDAGEGTPSTSAESFPTRAVTTEGTSRSVTPTRQKVDGEVTTPEPTTTKGLGSREFTESPTSSASTSSQPDEPGDSIRVTTVPSEVESTEPGSESSQLWGNLSFRDSSSSFGVTSASTAPSDSVRTGSTPEDSLGSSTPAGLTSQIPADTTEASKENTSREPSEVSEETTSPTTATSATEGSGQSAASTVGGVTASTQSSAVTSPQKAEFDGTTKKVPSLPGSSTPPGDYSSSAAPTSTDDTTEPTSTRISGPVTESPFSSSTVEPSTDSGISTTDSRQTTTSTNQASTSAPSSSLTPPSDAPLTSAKGEPTTESAATASPVASTTDQVVEQTTEVARSSVPSEAPSSTAQREPVTSESSTDVTSSSPLVTEASSFKTSTDAPTTIQGEDSSTISSTAPSSTSVPMHENPDITESPAFTSTPPLSTTEQLSTEFPRVFERENTTEGVDDRNEVTQVTRALPTNFVTVDNHPDVSSITTTPNPVEGTTTSPTLPTASPTESLPEGTDTVTEETMFTDVHITHHMEMVSSEKTVLVDGNLGQSPPTRPAVHIFTSTGTATPEDVTPRDESDHTPGDEVEETTLPTDSKGSSPTRVTRPFRTSSMSWPGSTLPSETQSTSEELLSTPEEPMSTAEGDTTVPSATVSRVSGDLKIRTTQTRVRSTSSATTSASLSPEVPSAASTPPGGLDERLTTTDEPSESKLSSTVPSSWSSPKQEGTAAPPLSPTDVPEVGPDATSAGKDDTSPTGMDGNLGGTSPAVTVPSSSSATRPGATPSTPNDQGTSTVAPTNPGDELTQRTVGPESSPSPSPSAEPLTTASNQPEDGLGTTGLPGDQTSGEAVRTTTSETDSGTTGESTLKPTSPQDENLSSSSTTKPGGEITTRTKTTDAGAGTSPPTVPGGDTTPKPEVRGSSVATPLGESSTQPSDTGKTSSTLQPEDSTGSAPPSTISVVDTTEATRPNRPEERQPSPSLPEIESATTPTPSSSQLTTDSAPKSEESTPSDGGSHRTTEPGLDVTSKPDESSLGTSSALPSLPPNRVDGSLGSNTERTSPPPTTPGGSITETPDSVFVDLPSTTSPPVPGQSSTTRPDESNIEQATSPASTQPGLGTTSSGTTGEPDSTPGQG</sequence>
<feature type="compositionally biased region" description="Polar residues" evidence="1">
    <location>
        <begin position="72"/>
        <end position="92"/>
    </location>
</feature>
<feature type="compositionally biased region" description="Polar residues" evidence="1">
    <location>
        <begin position="259"/>
        <end position="277"/>
    </location>
</feature>
<feature type="compositionally biased region" description="Low complexity" evidence="1">
    <location>
        <begin position="1508"/>
        <end position="1544"/>
    </location>
</feature>
<feature type="compositionally biased region" description="Polar residues" evidence="1">
    <location>
        <begin position="1324"/>
        <end position="1338"/>
    </location>
</feature>
<feature type="compositionally biased region" description="Low complexity" evidence="1">
    <location>
        <begin position="1447"/>
        <end position="1459"/>
    </location>
</feature>
<gene>
    <name evidence="2" type="ORF">NBR_LOCUS21375</name>
</gene>
<feature type="compositionally biased region" description="Low complexity" evidence="1">
    <location>
        <begin position="634"/>
        <end position="673"/>
    </location>
</feature>
<feature type="compositionally biased region" description="Low complexity" evidence="1">
    <location>
        <begin position="2314"/>
        <end position="2329"/>
    </location>
</feature>
<feature type="compositionally biased region" description="Polar residues" evidence="1">
    <location>
        <begin position="1712"/>
        <end position="1730"/>
    </location>
</feature>
<feature type="compositionally biased region" description="Polar residues" evidence="1">
    <location>
        <begin position="938"/>
        <end position="955"/>
    </location>
</feature>
<organism evidence="4">
    <name type="scientific">Nippostrongylus brasiliensis</name>
    <name type="common">Rat hookworm</name>
    <dbReference type="NCBI Taxonomy" id="27835"/>
    <lineage>
        <taxon>Eukaryota</taxon>
        <taxon>Metazoa</taxon>
        <taxon>Ecdysozoa</taxon>
        <taxon>Nematoda</taxon>
        <taxon>Chromadorea</taxon>
        <taxon>Rhabditida</taxon>
        <taxon>Rhabditina</taxon>
        <taxon>Rhabditomorpha</taxon>
        <taxon>Strongyloidea</taxon>
        <taxon>Heligmosomidae</taxon>
        <taxon>Nippostrongylus</taxon>
    </lineage>
</organism>
<feature type="compositionally biased region" description="Polar residues" evidence="1">
    <location>
        <begin position="146"/>
        <end position="180"/>
    </location>
</feature>
<dbReference type="WBParaSite" id="NBR_0002137401-mRNA-1">
    <property type="protein sequence ID" value="NBR_0002137401-mRNA-1"/>
    <property type="gene ID" value="NBR_0002137401"/>
</dbReference>
<feature type="compositionally biased region" description="Low complexity" evidence="1">
    <location>
        <begin position="25"/>
        <end position="49"/>
    </location>
</feature>
<feature type="region of interest" description="Disordered" evidence="1">
    <location>
        <begin position="1807"/>
        <end position="1848"/>
    </location>
</feature>
<feature type="compositionally biased region" description="Low complexity" evidence="1">
    <location>
        <begin position="961"/>
        <end position="980"/>
    </location>
</feature>
<feature type="region of interest" description="Disordered" evidence="1">
    <location>
        <begin position="144"/>
        <end position="216"/>
    </location>
</feature>
<feature type="compositionally biased region" description="Low complexity" evidence="1">
    <location>
        <begin position="1057"/>
        <end position="1079"/>
    </location>
</feature>
<feature type="region of interest" description="Disordered" evidence="1">
    <location>
        <begin position="1878"/>
        <end position="2462"/>
    </location>
</feature>
<feature type="region of interest" description="Disordered" evidence="1">
    <location>
        <begin position="66"/>
        <end position="125"/>
    </location>
</feature>
<feature type="compositionally biased region" description="Low complexity" evidence="1">
    <location>
        <begin position="2093"/>
        <end position="2106"/>
    </location>
</feature>
<proteinExistence type="predicted"/>
<feature type="compositionally biased region" description="Low complexity" evidence="1">
    <location>
        <begin position="1202"/>
        <end position="1232"/>
    </location>
</feature>
<feature type="compositionally biased region" description="Low complexity" evidence="1">
    <location>
        <begin position="453"/>
        <end position="465"/>
    </location>
</feature>
<feature type="compositionally biased region" description="Polar residues" evidence="1">
    <location>
        <begin position="100"/>
        <end position="117"/>
    </location>
</feature>
<feature type="compositionally biased region" description="Polar residues" evidence="1">
    <location>
        <begin position="727"/>
        <end position="754"/>
    </location>
</feature>
<feature type="compositionally biased region" description="Polar residues" evidence="1">
    <location>
        <begin position="2111"/>
        <end position="2125"/>
    </location>
</feature>
<dbReference type="OMA" id="GCTTDCA"/>
<accession>A0A0N4YVV2</accession>
<feature type="compositionally biased region" description="Low complexity" evidence="1">
    <location>
        <begin position="1817"/>
        <end position="1842"/>
    </location>
</feature>
<feature type="compositionally biased region" description="Low complexity" evidence="1">
    <location>
        <begin position="514"/>
        <end position="553"/>
    </location>
</feature>
<feature type="compositionally biased region" description="Polar residues" evidence="1">
    <location>
        <begin position="877"/>
        <end position="894"/>
    </location>
</feature>
<feature type="region of interest" description="Disordered" evidence="1">
    <location>
        <begin position="244"/>
        <end position="1773"/>
    </location>
</feature>
<feature type="compositionally biased region" description="Low complexity" evidence="1">
    <location>
        <begin position="1947"/>
        <end position="1967"/>
    </location>
</feature>
<evidence type="ECO:0000256" key="1">
    <source>
        <dbReference type="SAM" id="MobiDB-lite"/>
    </source>
</evidence>
<feature type="compositionally biased region" description="Polar residues" evidence="1">
    <location>
        <begin position="1920"/>
        <end position="1946"/>
    </location>
</feature>
<feature type="compositionally biased region" description="Polar residues" evidence="1">
    <location>
        <begin position="2250"/>
        <end position="2295"/>
    </location>
</feature>
<dbReference type="STRING" id="27835.A0A0N4YVV2"/>
<feature type="compositionally biased region" description="Polar residues" evidence="1">
    <location>
        <begin position="187"/>
        <end position="216"/>
    </location>
</feature>
<feature type="compositionally biased region" description="Low complexity" evidence="1">
    <location>
        <begin position="2038"/>
        <end position="2050"/>
    </location>
</feature>
<evidence type="ECO:0000313" key="3">
    <source>
        <dbReference type="Proteomes" id="UP000271162"/>
    </source>
</evidence>
<feature type="compositionally biased region" description="Polar residues" evidence="1">
    <location>
        <begin position="350"/>
        <end position="378"/>
    </location>
</feature>
<feature type="compositionally biased region" description="Polar residues" evidence="1">
    <location>
        <begin position="1460"/>
        <end position="1488"/>
    </location>
</feature>
<feature type="compositionally biased region" description="Polar residues" evidence="1">
    <location>
        <begin position="1972"/>
        <end position="1984"/>
    </location>
</feature>
<feature type="compositionally biased region" description="Low complexity" evidence="1">
    <location>
        <begin position="1992"/>
        <end position="2011"/>
    </location>
</feature>
<dbReference type="Proteomes" id="UP000271162">
    <property type="component" value="Unassembled WGS sequence"/>
</dbReference>
<feature type="compositionally biased region" description="Polar residues" evidence="1">
    <location>
        <begin position="1680"/>
        <end position="1691"/>
    </location>
</feature>
<evidence type="ECO:0000313" key="4">
    <source>
        <dbReference type="WBParaSite" id="NBR_0002137401-mRNA-1"/>
    </source>
</evidence>
<dbReference type="EMBL" id="UYSL01026259">
    <property type="protein sequence ID" value="VDL85121.1"/>
    <property type="molecule type" value="Genomic_DNA"/>
</dbReference>
<feature type="compositionally biased region" description="Low complexity" evidence="1">
    <location>
        <begin position="1571"/>
        <end position="1588"/>
    </location>
</feature>
<feature type="compositionally biased region" description="Low complexity" evidence="1">
    <location>
        <begin position="1731"/>
        <end position="1743"/>
    </location>
</feature>
<protein>
    <submittedName>
        <fullName evidence="4">SEA domain-containing protein</fullName>
    </submittedName>
</protein>
<feature type="compositionally biased region" description="Polar residues" evidence="1">
    <location>
        <begin position="917"/>
        <end position="931"/>
    </location>
</feature>
<feature type="compositionally biased region" description="Polar residues" evidence="1">
    <location>
        <begin position="612"/>
        <end position="630"/>
    </location>
</feature>
<feature type="compositionally biased region" description="Low complexity" evidence="1">
    <location>
        <begin position="1398"/>
        <end position="1411"/>
    </location>
</feature>
<feature type="compositionally biased region" description="Low complexity" evidence="1">
    <location>
        <begin position="852"/>
        <end position="866"/>
    </location>
</feature>
<reference evidence="4" key="1">
    <citation type="submission" date="2017-02" db="UniProtKB">
        <authorList>
            <consortium name="WormBaseParasite"/>
        </authorList>
    </citation>
    <scope>IDENTIFICATION</scope>
</reference>
<feature type="compositionally biased region" description="Polar residues" evidence="1">
    <location>
        <begin position="674"/>
        <end position="701"/>
    </location>
</feature>
<feature type="compositionally biased region" description="Polar residues" evidence="1">
    <location>
        <begin position="1019"/>
        <end position="1035"/>
    </location>
</feature>
<reference evidence="2 3" key="2">
    <citation type="submission" date="2018-11" db="EMBL/GenBank/DDBJ databases">
        <authorList>
            <consortium name="Pathogen Informatics"/>
        </authorList>
    </citation>
    <scope>NUCLEOTIDE SEQUENCE [LARGE SCALE GENOMIC DNA]</scope>
</reference>
<feature type="compositionally biased region" description="Polar residues" evidence="1">
    <location>
        <begin position="1597"/>
        <end position="1612"/>
    </location>
</feature>
<feature type="compositionally biased region" description="Polar residues" evidence="1">
    <location>
        <begin position="1188"/>
        <end position="1198"/>
    </location>
</feature>
<feature type="compositionally biased region" description="Low complexity" evidence="1">
    <location>
        <begin position="771"/>
        <end position="783"/>
    </location>
</feature>
<feature type="compositionally biased region" description="Low complexity" evidence="1">
    <location>
        <begin position="812"/>
        <end position="826"/>
    </location>
</feature>
<feature type="compositionally biased region" description="Polar residues" evidence="1">
    <location>
        <begin position="710"/>
        <end position="719"/>
    </location>
</feature>
<feature type="compositionally biased region" description="Polar residues" evidence="1">
    <location>
        <begin position="1756"/>
        <end position="1772"/>
    </location>
</feature>